<feature type="compositionally biased region" description="Low complexity" evidence="1">
    <location>
        <begin position="74"/>
        <end position="85"/>
    </location>
</feature>
<accession>A0A1T4KIA0</accession>
<feature type="region of interest" description="Disordered" evidence="1">
    <location>
        <begin position="74"/>
        <end position="99"/>
    </location>
</feature>
<evidence type="ECO:0008006" key="4">
    <source>
        <dbReference type="Google" id="ProtNLM"/>
    </source>
</evidence>
<organism evidence="2 3">
    <name type="scientific">Fibrobacter intestinalis</name>
    <dbReference type="NCBI Taxonomy" id="28122"/>
    <lineage>
        <taxon>Bacteria</taxon>
        <taxon>Pseudomonadati</taxon>
        <taxon>Fibrobacterota</taxon>
        <taxon>Fibrobacteria</taxon>
        <taxon>Fibrobacterales</taxon>
        <taxon>Fibrobacteraceae</taxon>
        <taxon>Fibrobacter</taxon>
    </lineage>
</organism>
<dbReference type="NCBIfam" id="TIGR01784">
    <property type="entry name" value="T_den_put_tspse"/>
    <property type="match status" value="1"/>
</dbReference>
<reference evidence="2 3" key="1">
    <citation type="submission" date="2017-02" db="EMBL/GenBank/DDBJ databases">
        <authorList>
            <person name="Peterson S.W."/>
        </authorList>
    </citation>
    <scope>NUCLEOTIDE SEQUENCE [LARGE SCALE GENOMIC DNA]</scope>
    <source>
        <strain evidence="2 3">ATCC 43854</strain>
    </source>
</reference>
<dbReference type="RefSeq" id="WP_078775659.1">
    <property type="nucleotide sequence ID" value="NZ_FUWU01000005.1"/>
</dbReference>
<name>A0A1T4KIA0_9BACT</name>
<gene>
    <name evidence="2" type="ORF">SAMN02745108_00520</name>
</gene>
<evidence type="ECO:0000313" key="2">
    <source>
        <dbReference type="EMBL" id="SJZ42140.1"/>
    </source>
</evidence>
<dbReference type="Proteomes" id="UP000190449">
    <property type="component" value="Unassembled WGS sequence"/>
</dbReference>
<evidence type="ECO:0000313" key="3">
    <source>
        <dbReference type="Proteomes" id="UP000190449"/>
    </source>
</evidence>
<dbReference type="AlphaFoldDB" id="A0A1T4KIA0"/>
<proteinExistence type="predicted"/>
<dbReference type="InterPro" id="IPR010106">
    <property type="entry name" value="RpnA"/>
</dbReference>
<feature type="compositionally biased region" description="Polar residues" evidence="1">
    <location>
        <begin position="87"/>
        <end position="99"/>
    </location>
</feature>
<sequence>MKRYEDLDITDNFMFAKVFSNEDVAKDFLQDILKITIEKIEVVTEASAQEDPFHKSVRFDVLVREEPLSASESASELKSASLPKSPGNPNSWISKTPRTASGTGRYFDIELQMDDTGELPKRARYYQGMCDLDALGKGANYEELQEQYILFLCSKDIFGKGKPIYRFQNREDSDPGILMGDLCYKNYYIFKKFDEIKDASIREYMQYFATQEHRSEKMERIHRLVERYRQDPVTRKAYMTLEQELDIRYKRGLEKGRAEGVAEGRADERKELAKAFRDQGVSIDVIATSTGLTSEEIRAL</sequence>
<evidence type="ECO:0000256" key="1">
    <source>
        <dbReference type="SAM" id="MobiDB-lite"/>
    </source>
</evidence>
<dbReference type="EMBL" id="FUWU01000005">
    <property type="protein sequence ID" value="SJZ42140.1"/>
    <property type="molecule type" value="Genomic_DNA"/>
</dbReference>
<protein>
    <recommendedName>
        <fullName evidence="4">PD-(D/E)XK nuclease family transposase</fullName>
    </recommendedName>
</protein>